<evidence type="ECO:0000256" key="2">
    <source>
        <dbReference type="SAM" id="MobiDB-lite"/>
    </source>
</evidence>
<sequence length="214" mass="20811">VAPDAPTAARPELLGWLQQVELLASRAECFSQQLLAAESELHAVREENGELMEALADADGKLTALASAADKAIRTDMSASSAAAAALAAAAVATAGGTNTPSHAAAVLTSAKPTTPLTAHRADKGPTSRGGAALYGSTGGDSGSGISSTECTPQRDQDGRAKSGKGQGMGGVMPAVMMTSTVNAAAEAEVAAGAGAGSGAADAERGADAAHEAA</sequence>
<reference evidence="3 4" key="1">
    <citation type="journal article" date="2021" name="Sci. Rep.">
        <title>Genome sequencing of the multicellular alga Astrephomene provides insights into convergent evolution of germ-soma differentiation.</title>
        <authorList>
            <person name="Yamashita S."/>
            <person name="Yamamoto K."/>
            <person name="Matsuzaki R."/>
            <person name="Suzuki S."/>
            <person name="Yamaguchi H."/>
            <person name="Hirooka S."/>
            <person name="Minakuchi Y."/>
            <person name="Miyagishima S."/>
            <person name="Kawachi M."/>
            <person name="Toyoda A."/>
            <person name="Nozaki H."/>
        </authorList>
    </citation>
    <scope>NUCLEOTIDE SEQUENCE [LARGE SCALE GENOMIC DNA]</scope>
    <source>
        <strain evidence="3 4">NIES-4017</strain>
    </source>
</reference>
<dbReference type="AlphaFoldDB" id="A0AAD3HTH9"/>
<name>A0AAD3HTH9_9CHLO</name>
<feature type="non-terminal residue" evidence="3">
    <location>
        <position position="214"/>
    </location>
</feature>
<evidence type="ECO:0000313" key="4">
    <source>
        <dbReference type="Proteomes" id="UP001054857"/>
    </source>
</evidence>
<dbReference type="EMBL" id="BMAR01000062">
    <property type="protein sequence ID" value="GFR52386.1"/>
    <property type="molecule type" value="Genomic_DNA"/>
</dbReference>
<feature type="non-terminal residue" evidence="3">
    <location>
        <position position="1"/>
    </location>
</feature>
<keyword evidence="4" id="KW-1185">Reference proteome</keyword>
<protein>
    <submittedName>
        <fullName evidence="3">Uncharacterized protein</fullName>
    </submittedName>
</protein>
<dbReference type="Proteomes" id="UP001054857">
    <property type="component" value="Unassembled WGS sequence"/>
</dbReference>
<feature type="region of interest" description="Disordered" evidence="2">
    <location>
        <begin position="193"/>
        <end position="214"/>
    </location>
</feature>
<keyword evidence="1" id="KW-0175">Coiled coil</keyword>
<feature type="compositionally biased region" description="Basic and acidic residues" evidence="2">
    <location>
        <begin position="202"/>
        <end position="214"/>
    </location>
</feature>
<organism evidence="3 4">
    <name type="scientific">Astrephomene gubernaculifera</name>
    <dbReference type="NCBI Taxonomy" id="47775"/>
    <lineage>
        <taxon>Eukaryota</taxon>
        <taxon>Viridiplantae</taxon>
        <taxon>Chlorophyta</taxon>
        <taxon>core chlorophytes</taxon>
        <taxon>Chlorophyceae</taxon>
        <taxon>CS clade</taxon>
        <taxon>Chlamydomonadales</taxon>
        <taxon>Astrephomenaceae</taxon>
        <taxon>Astrephomene</taxon>
    </lineage>
</organism>
<accession>A0AAD3HTH9</accession>
<feature type="region of interest" description="Disordered" evidence="2">
    <location>
        <begin position="110"/>
        <end position="172"/>
    </location>
</feature>
<proteinExistence type="predicted"/>
<evidence type="ECO:0000313" key="3">
    <source>
        <dbReference type="EMBL" id="GFR52386.1"/>
    </source>
</evidence>
<comment type="caution">
    <text evidence="3">The sequence shown here is derived from an EMBL/GenBank/DDBJ whole genome shotgun (WGS) entry which is preliminary data.</text>
</comment>
<evidence type="ECO:0000256" key="1">
    <source>
        <dbReference type="SAM" id="Coils"/>
    </source>
</evidence>
<gene>
    <name evidence="3" type="ORF">Agub_g14948</name>
</gene>
<feature type="coiled-coil region" evidence="1">
    <location>
        <begin position="27"/>
        <end position="54"/>
    </location>
</feature>